<dbReference type="NCBIfam" id="TIGR01821">
    <property type="entry name" value="5aminolev_synth"/>
    <property type="match status" value="1"/>
</dbReference>
<evidence type="ECO:0000256" key="13">
    <source>
        <dbReference type="RuleBase" id="RU003693"/>
    </source>
</evidence>
<evidence type="ECO:0000256" key="5">
    <source>
        <dbReference type="ARBA" id="ARBA00022679"/>
    </source>
</evidence>
<evidence type="ECO:0000259" key="14">
    <source>
        <dbReference type="Pfam" id="PF00155"/>
    </source>
</evidence>
<dbReference type="GO" id="GO:0003870">
    <property type="term" value="F:5-aminolevulinate synthase activity"/>
    <property type="evidence" value="ECO:0007669"/>
    <property type="project" value="UniProtKB-EC"/>
</dbReference>
<dbReference type="GO" id="GO:0006782">
    <property type="term" value="P:protoporphyrinogen IX biosynthetic process"/>
    <property type="evidence" value="ECO:0007669"/>
    <property type="project" value="UniProtKB-UniPathway"/>
</dbReference>
<proteinExistence type="inferred from homology"/>
<dbReference type="GO" id="GO:0030170">
    <property type="term" value="F:pyridoxal phosphate binding"/>
    <property type="evidence" value="ECO:0007669"/>
    <property type="project" value="InterPro"/>
</dbReference>
<dbReference type="Pfam" id="PF00155">
    <property type="entry name" value="Aminotran_1_2"/>
    <property type="match status" value="1"/>
</dbReference>
<dbReference type="AlphaFoldDB" id="A0A0H5R6K7"/>
<keyword evidence="8" id="KW-0012">Acyltransferase</keyword>
<evidence type="ECO:0000313" key="15">
    <source>
        <dbReference type="EMBL" id="CRZ09753.1"/>
    </source>
</evidence>
<evidence type="ECO:0000256" key="11">
    <source>
        <dbReference type="ARBA" id="ARBA00032773"/>
    </source>
</evidence>
<accession>A0A0H5R6K7</accession>
<dbReference type="Gene3D" id="3.40.640.10">
    <property type="entry name" value="Type I PLP-dependent aspartate aminotransferase-like (Major domain)"/>
    <property type="match status" value="1"/>
</dbReference>
<feature type="domain" description="Aminotransferase class I/classII large" evidence="14">
    <location>
        <begin position="118"/>
        <end position="464"/>
    </location>
</feature>
<evidence type="ECO:0000256" key="12">
    <source>
        <dbReference type="ARBA" id="ARBA00047654"/>
    </source>
</evidence>
<evidence type="ECO:0000256" key="6">
    <source>
        <dbReference type="ARBA" id="ARBA00022898"/>
    </source>
</evidence>
<dbReference type="Gene3D" id="3.90.1150.10">
    <property type="entry name" value="Aspartate Aminotransferase, domain 1"/>
    <property type="match status" value="1"/>
</dbReference>
<name>A0A0H5R6K7_9EUKA</name>
<dbReference type="EMBL" id="HACM01009311">
    <property type="protein sequence ID" value="CRZ09753.1"/>
    <property type="molecule type" value="Transcribed_RNA"/>
</dbReference>
<comment type="pathway">
    <text evidence="2">Porphyrin-containing compound metabolism; protoporphyrin-IX biosynthesis; 5-aminolevulinate from glycine: step 1/1.</text>
</comment>
<sequence length="478" mass="51291">MPPTLNLLSNAKLLACPFLRATSGNLTAANLPSLVESLGKACCPFIQSVMKENEAKSPIHLQKCSGCPASDGLLQKLKTESLIDEKLNQIKSEGRYRVFFDIDRSVGQFPAAIHEKRDVTVWCNNDYLGMGQHPAVVSAMHSAIDTVGAGAGGTRNISGTSHFHSELESELASLHGHEASLVFSSGYVANDAALSTLATLLPGVHFFSDELNHASMIAGIRRSRATKSVFRHNDVAHLEELLSKADKDVPKVVVFESVYSMDGDIADIGAICDVAEKFGALTFIDEVHAVGLYGPEGAGVASRDGQMSRLSMISGTLGKAFGSFGGYVTGTASMIDAIRSYAPGFIFTTAIPPAVAAASLASIRVLRSGDGRILRSRHQERASFLKTILKDAGLPVIQSESHIVPVIVGDPVRCKAASDMLMDDHRLYAQPINYPTVPRGTERLRLTPTPLHDDAKMFKLRDALVSVWQNLDLPIAAN</sequence>
<evidence type="ECO:0000256" key="4">
    <source>
        <dbReference type="ARBA" id="ARBA00013257"/>
    </source>
</evidence>
<comment type="catalytic activity">
    <reaction evidence="12">
        <text>succinyl-CoA + glycine + H(+) = 5-aminolevulinate + CO2 + CoA</text>
        <dbReference type="Rhea" id="RHEA:12921"/>
        <dbReference type="ChEBI" id="CHEBI:15378"/>
        <dbReference type="ChEBI" id="CHEBI:16526"/>
        <dbReference type="ChEBI" id="CHEBI:57287"/>
        <dbReference type="ChEBI" id="CHEBI:57292"/>
        <dbReference type="ChEBI" id="CHEBI:57305"/>
        <dbReference type="ChEBI" id="CHEBI:356416"/>
        <dbReference type="EC" id="2.3.1.37"/>
    </reaction>
</comment>
<comment type="similarity">
    <text evidence="3 13">Belongs to the class-II pyridoxal-phosphate-dependent aminotransferase family.</text>
</comment>
<dbReference type="InterPro" id="IPR015422">
    <property type="entry name" value="PyrdxlP-dep_Trfase_small"/>
</dbReference>
<evidence type="ECO:0000256" key="10">
    <source>
        <dbReference type="ARBA" id="ARBA00031945"/>
    </source>
</evidence>
<dbReference type="EC" id="2.3.1.37" evidence="4"/>
<dbReference type="FunFam" id="3.40.640.10:FF:000006">
    <property type="entry name" value="5-aminolevulinate synthase, mitochondrial"/>
    <property type="match status" value="1"/>
</dbReference>
<keyword evidence="5" id="KW-0808">Transferase</keyword>
<evidence type="ECO:0000256" key="2">
    <source>
        <dbReference type="ARBA" id="ARBA00005029"/>
    </source>
</evidence>
<evidence type="ECO:0000256" key="7">
    <source>
        <dbReference type="ARBA" id="ARBA00023133"/>
    </source>
</evidence>
<comment type="cofactor">
    <cofactor evidence="1 13">
        <name>pyridoxal 5'-phosphate</name>
        <dbReference type="ChEBI" id="CHEBI:597326"/>
    </cofactor>
</comment>
<dbReference type="InterPro" id="IPR004839">
    <property type="entry name" value="Aminotransferase_I/II_large"/>
</dbReference>
<dbReference type="InterPro" id="IPR015424">
    <property type="entry name" value="PyrdxlP-dep_Trfase"/>
</dbReference>
<keyword evidence="6 13" id="KW-0663">Pyridoxal phosphate</keyword>
<keyword evidence="7" id="KW-0350">Heme biosynthesis</keyword>
<reference evidence="15" key="1">
    <citation type="submission" date="2015-04" db="EMBL/GenBank/DDBJ databases">
        <title>The genome sequence of the plant pathogenic Rhizarian Plasmodiophora brassicae reveals insights in its biotrophic life cycle and the origin of chitin synthesis.</title>
        <authorList>
            <person name="Schwelm A."/>
            <person name="Fogelqvist J."/>
            <person name="Knaust A."/>
            <person name="Julke S."/>
            <person name="Lilja T."/>
            <person name="Dhandapani V."/>
            <person name="Bonilla-Rosso G."/>
            <person name="Karlsson M."/>
            <person name="Shevchenko A."/>
            <person name="Choi S.R."/>
            <person name="Kim H.G."/>
            <person name="Park J.Y."/>
            <person name="Lim Y.P."/>
            <person name="Ludwig-Muller J."/>
            <person name="Dixelius C."/>
        </authorList>
    </citation>
    <scope>NUCLEOTIDE SEQUENCE</scope>
    <source>
        <tissue evidence="15">Potato root galls</tissue>
    </source>
</reference>
<dbReference type="UniPathway" id="UPA00251">
    <property type="reaction ID" value="UER00375"/>
</dbReference>
<evidence type="ECO:0000256" key="8">
    <source>
        <dbReference type="ARBA" id="ARBA00023315"/>
    </source>
</evidence>
<protein>
    <recommendedName>
        <fullName evidence="4">5-aminolevulinate synthase</fullName>
        <ecNumber evidence="4">2.3.1.37</ecNumber>
    </recommendedName>
    <alternativeName>
        <fullName evidence="9">5-aminolevulinic acid synthase</fullName>
    </alternativeName>
    <alternativeName>
        <fullName evidence="10">Delta-ALA synthase</fullName>
    </alternativeName>
    <alternativeName>
        <fullName evidence="11">Delta-aminolevulinate synthase</fullName>
    </alternativeName>
</protein>
<dbReference type="InterPro" id="IPR001917">
    <property type="entry name" value="Aminotrans_II_pyridoxalP_BS"/>
</dbReference>
<dbReference type="InterPro" id="IPR010961">
    <property type="entry name" value="4pyrrol_synth_NH2levulA_synth"/>
</dbReference>
<dbReference type="InterPro" id="IPR015421">
    <property type="entry name" value="PyrdxlP-dep_Trfase_major"/>
</dbReference>
<dbReference type="PANTHER" id="PTHR13693:SF102">
    <property type="entry name" value="2-AMINO-3-KETOBUTYRATE COENZYME A LIGASE, MITOCHONDRIAL"/>
    <property type="match status" value="1"/>
</dbReference>
<dbReference type="SUPFAM" id="SSF53383">
    <property type="entry name" value="PLP-dependent transferases"/>
    <property type="match status" value="1"/>
</dbReference>
<evidence type="ECO:0000256" key="1">
    <source>
        <dbReference type="ARBA" id="ARBA00001933"/>
    </source>
</evidence>
<dbReference type="PANTHER" id="PTHR13693">
    <property type="entry name" value="CLASS II AMINOTRANSFERASE/8-AMINO-7-OXONONANOATE SYNTHASE"/>
    <property type="match status" value="1"/>
</dbReference>
<organism evidence="15">
    <name type="scientific">Spongospora subterranea</name>
    <dbReference type="NCBI Taxonomy" id="70186"/>
    <lineage>
        <taxon>Eukaryota</taxon>
        <taxon>Sar</taxon>
        <taxon>Rhizaria</taxon>
        <taxon>Endomyxa</taxon>
        <taxon>Phytomyxea</taxon>
        <taxon>Plasmodiophorida</taxon>
        <taxon>Plasmodiophoridae</taxon>
        <taxon>Spongospora</taxon>
    </lineage>
</organism>
<dbReference type="PROSITE" id="PS00599">
    <property type="entry name" value="AA_TRANSFER_CLASS_2"/>
    <property type="match status" value="1"/>
</dbReference>
<dbReference type="CDD" id="cd06454">
    <property type="entry name" value="KBL_like"/>
    <property type="match status" value="1"/>
</dbReference>
<evidence type="ECO:0000256" key="3">
    <source>
        <dbReference type="ARBA" id="ARBA00008392"/>
    </source>
</evidence>
<dbReference type="InterPro" id="IPR050087">
    <property type="entry name" value="AON_synthase_class-II"/>
</dbReference>
<evidence type="ECO:0000256" key="9">
    <source>
        <dbReference type="ARBA" id="ARBA00031691"/>
    </source>
</evidence>